<reference evidence="3" key="1">
    <citation type="submission" date="2015-10" db="EMBL/GenBank/DDBJ databases">
        <authorList>
            <person name="Regsiter A."/>
            <person name="william w."/>
        </authorList>
    </citation>
    <scope>NUCLEOTIDE SEQUENCE [LARGE SCALE GENOMIC DNA]</scope>
</reference>
<dbReference type="STRING" id="671072.PL9214640067"/>
<name>A0A1J1LQA4_9CYAN</name>
<dbReference type="PANTHER" id="PTHR34107">
    <property type="entry name" value="SLL0198 PROTEIN-RELATED"/>
    <property type="match status" value="1"/>
</dbReference>
<accession>A0A1J1LQA4</accession>
<dbReference type="Proteomes" id="UP000184315">
    <property type="component" value="Unassembled WGS sequence"/>
</dbReference>
<dbReference type="EMBL" id="CZDF01000171">
    <property type="protein sequence ID" value="CUR34060.1"/>
    <property type="molecule type" value="Genomic_DNA"/>
</dbReference>
<dbReference type="Pfam" id="PF05685">
    <property type="entry name" value="Uma2"/>
    <property type="match status" value="1"/>
</dbReference>
<gene>
    <name evidence="2" type="ORF">PL9214640067</name>
</gene>
<feature type="domain" description="Putative restriction endonuclease" evidence="1">
    <location>
        <begin position="10"/>
        <end position="187"/>
    </location>
</feature>
<dbReference type="InterPro" id="IPR011335">
    <property type="entry name" value="Restrct_endonuc-II-like"/>
</dbReference>
<dbReference type="AlphaFoldDB" id="A0A1J1LQA4"/>
<proteinExistence type="predicted"/>
<dbReference type="Gene3D" id="3.90.1570.10">
    <property type="entry name" value="tt1808, chain A"/>
    <property type="match status" value="1"/>
</dbReference>
<protein>
    <recommendedName>
        <fullName evidence="1">Putative restriction endonuclease domain-containing protein</fullName>
    </recommendedName>
</protein>
<dbReference type="OrthoDB" id="428427at2"/>
<sequence length="195" mass="22421">MTLTTQRFTLEEYLNYDDGTDSLYELVNGELVSMALGTGQHGEIVDFINTQFRTEIARIGRDWVSKQMAIGVQSPRGDRWDTVRIPDVVIIPKEQWRNLQNREAVIRLNEAPPLLVVEVVSTSTKSVDYRAKRAEYCVLNIPEYWVVDPLQAKITVFTLSEGWYDEVVFTESDRLISPTFTELNLTVNQILFSEI</sequence>
<evidence type="ECO:0000313" key="3">
    <source>
        <dbReference type="Proteomes" id="UP000184315"/>
    </source>
</evidence>
<evidence type="ECO:0000259" key="1">
    <source>
        <dbReference type="Pfam" id="PF05685"/>
    </source>
</evidence>
<dbReference type="RefSeq" id="WP_072720567.1">
    <property type="nucleotide sequence ID" value="NZ_LN889812.1"/>
</dbReference>
<dbReference type="SUPFAM" id="SSF52980">
    <property type="entry name" value="Restriction endonuclease-like"/>
    <property type="match status" value="1"/>
</dbReference>
<dbReference type="PANTHER" id="PTHR34107:SF2">
    <property type="entry name" value="SLL0888 PROTEIN"/>
    <property type="match status" value="1"/>
</dbReference>
<evidence type="ECO:0000313" key="2">
    <source>
        <dbReference type="EMBL" id="CUR34060.1"/>
    </source>
</evidence>
<dbReference type="InterPro" id="IPR008538">
    <property type="entry name" value="Uma2"/>
</dbReference>
<organism evidence="2 3">
    <name type="scientific">Planktothrix tepida PCC 9214</name>
    <dbReference type="NCBI Taxonomy" id="671072"/>
    <lineage>
        <taxon>Bacteria</taxon>
        <taxon>Bacillati</taxon>
        <taxon>Cyanobacteriota</taxon>
        <taxon>Cyanophyceae</taxon>
        <taxon>Oscillatoriophycideae</taxon>
        <taxon>Oscillatoriales</taxon>
        <taxon>Microcoleaceae</taxon>
        <taxon>Planktothrix</taxon>
    </lineage>
</organism>
<keyword evidence="3" id="KW-1185">Reference proteome</keyword>
<dbReference type="CDD" id="cd06260">
    <property type="entry name" value="DUF820-like"/>
    <property type="match status" value="1"/>
</dbReference>
<dbReference type="InterPro" id="IPR012296">
    <property type="entry name" value="Nuclease_put_TT1808"/>
</dbReference>